<protein>
    <submittedName>
        <fullName evidence="1">Uncharacterized protein</fullName>
    </submittedName>
</protein>
<sequence length="129" mass="13862">MSPRAPHITLFTAVSSLPKAMQQPHSGTVLAATAMVRCTWYSAHLPEVECMGITVQAQDGPDEFMDCRRHIPHTSCGANPGGMHDMKSDIRGATPLETVTLLMGRMSSWIVVAISRTSPAAPIQVACMT</sequence>
<proteinExistence type="predicted"/>
<dbReference type="AlphaFoldDB" id="W4GVZ3"/>
<dbReference type="GeneID" id="20806800"/>
<dbReference type="VEuPathDB" id="FungiDB:H257_04804"/>
<name>W4GVZ3_APHAT</name>
<gene>
    <name evidence="1" type="ORF">H257_04804</name>
</gene>
<reference evidence="1" key="1">
    <citation type="submission" date="2013-12" db="EMBL/GenBank/DDBJ databases">
        <title>The Genome Sequence of Aphanomyces astaci APO3.</title>
        <authorList>
            <consortium name="The Broad Institute Genomics Platform"/>
            <person name="Russ C."/>
            <person name="Tyler B."/>
            <person name="van West P."/>
            <person name="Dieguez-Uribeondo J."/>
            <person name="Young S.K."/>
            <person name="Zeng Q."/>
            <person name="Gargeya S."/>
            <person name="Fitzgerald M."/>
            <person name="Abouelleil A."/>
            <person name="Alvarado L."/>
            <person name="Chapman S.B."/>
            <person name="Gainer-Dewar J."/>
            <person name="Goldberg J."/>
            <person name="Griggs A."/>
            <person name="Gujja S."/>
            <person name="Hansen M."/>
            <person name="Howarth C."/>
            <person name="Imamovic A."/>
            <person name="Ireland A."/>
            <person name="Larimer J."/>
            <person name="McCowan C."/>
            <person name="Murphy C."/>
            <person name="Pearson M."/>
            <person name="Poon T.W."/>
            <person name="Priest M."/>
            <person name="Roberts A."/>
            <person name="Saif S."/>
            <person name="Shea T."/>
            <person name="Sykes S."/>
            <person name="Wortman J."/>
            <person name="Nusbaum C."/>
            <person name="Birren B."/>
        </authorList>
    </citation>
    <scope>NUCLEOTIDE SEQUENCE [LARGE SCALE GENOMIC DNA]</scope>
    <source>
        <strain evidence="1">APO3</strain>
    </source>
</reference>
<accession>W4GVZ3</accession>
<organism evidence="1">
    <name type="scientific">Aphanomyces astaci</name>
    <name type="common">Crayfish plague agent</name>
    <dbReference type="NCBI Taxonomy" id="112090"/>
    <lineage>
        <taxon>Eukaryota</taxon>
        <taxon>Sar</taxon>
        <taxon>Stramenopiles</taxon>
        <taxon>Oomycota</taxon>
        <taxon>Saprolegniomycetes</taxon>
        <taxon>Saprolegniales</taxon>
        <taxon>Verrucalvaceae</taxon>
        <taxon>Aphanomyces</taxon>
    </lineage>
</organism>
<dbReference type="EMBL" id="KI913121">
    <property type="protein sequence ID" value="ETV83063.1"/>
    <property type="molecule type" value="Genomic_DNA"/>
</dbReference>
<dbReference type="RefSeq" id="XP_009827734.1">
    <property type="nucleotide sequence ID" value="XM_009829432.1"/>
</dbReference>
<evidence type="ECO:0000313" key="1">
    <source>
        <dbReference type="EMBL" id="ETV83063.1"/>
    </source>
</evidence>